<dbReference type="AlphaFoldDB" id="A0A8J8MNP1"/>
<dbReference type="Gene3D" id="3.20.20.210">
    <property type="match status" value="1"/>
</dbReference>
<dbReference type="InterPro" id="IPR000257">
    <property type="entry name" value="Uroporphyrinogen_deCOase"/>
</dbReference>
<dbReference type="EMBL" id="CP058649">
    <property type="protein sequence ID" value="QUI24916.1"/>
    <property type="molecule type" value="Genomic_DNA"/>
</dbReference>
<gene>
    <name evidence="2" type="ORF">HZI73_22660</name>
</gene>
<dbReference type="RefSeq" id="WP_212695616.1">
    <property type="nucleotide sequence ID" value="NZ_CP058649.1"/>
</dbReference>
<sequence>MIKYDPSFSKKETILSVTQSREPDFKNLIKILNHERPNRPTLFEFFMNDELYKDIVPNEHIHQHNFHERCLYLTKVFRRLGYDYVNISPHWDFHFPTGNHHHLESLSLNEQSMIEDDASFRNYPWPDANTIDYSYLTVLGESIPKGMKAIVYSPGGVLEITTALVGYDRMCFMLFDNPKLLQAIVDKIGSILYDYYQNCLAYDVVGACIVNDDWGFVTQTMISPNDIRQYILPWHKKFVALTHAKGRKAIMHSCGNLWGVMDDIIHDIQFDGKHSYEDNITPVEASYKKLQGSIAVLGGIDMDFICRKTPQMVYERSRKMLELSHEKGGYALGTGNSVPSYVPKENYYAMIAAALMD</sequence>
<keyword evidence="3" id="KW-1185">Reference proteome</keyword>
<dbReference type="GO" id="GO:0006779">
    <property type="term" value="P:porphyrin-containing compound biosynthetic process"/>
    <property type="evidence" value="ECO:0007669"/>
    <property type="project" value="InterPro"/>
</dbReference>
<evidence type="ECO:0000313" key="2">
    <source>
        <dbReference type="EMBL" id="QUI24916.1"/>
    </source>
</evidence>
<organism evidence="2 3">
    <name type="scientific">Vallitalea pronyensis</name>
    <dbReference type="NCBI Taxonomy" id="1348613"/>
    <lineage>
        <taxon>Bacteria</taxon>
        <taxon>Bacillati</taxon>
        <taxon>Bacillota</taxon>
        <taxon>Clostridia</taxon>
        <taxon>Lachnospirales</taxon>
        <taxon>Vallitaleaceae</taxon>
        <taxon>Vallitalea</taxon>
    </lineage>
</organism>
<evidence type="ECO:0000259" key="1">
    <source>
        <dbReference type="Pfam" id="PF01208"/>
    </source>
</evidence>
<dbReference type="GO" id="GO:0004853">
    <property type="term" value="F:uroporphyrinogen decarboxylase activity"/>
    <property type="evidence" value="ECO:0007669"/>
    <property type="project" value="InterPro"/>
</dbReference>
<dbReference type="InterPro" id="IPR052024">
    <property type="entry name" value="Methanogen_methyltrans"/>
</dbReference>
<name>A0A8J8MNP1_9FIRM</name>
<dbReference type="SUPFAM" id="SSF51726">
    <property type="entry name" value="UROD/MetE-like"/>
    <property type="match status" value="1"/>
</dbReference>
<evidence type="ECO:0000313" key="3">
    <source>
        <dbReference type="Proteomes" id="UP000683246"/>
    </source>
</evidence>
<dbReference type="Proteomes" id="UP000683246">
    <property type="component" value="Chromosome"/>
</dbReference>
<dbReference type="PANTHER" id="PTHR47099:SF1">
    <property type="entry name" value="METHYLCOBAMIDE:COM METHYLTRANSFERASE MTBA"/>
    <property type="match status" value="1"/>
</dbReference>
<dbReference type="Pfam" id="PF01208">
    <property type="entry name" value="URO-D"/>
    <property type="match status" value="1"/>
</dbReference>
<dbReference type="InterPro" id="IPR038071">
    <property type="entry name" value="UROD/MetE-like_sf"/>
</dbReference>
<dbReference type="KEGG" id="vpy:HZI73_22660"/>
<accession>A0A8J8MNP1</accession>
<feature type="domain" description="Uroporphyrinogen decarboxylase (URO-D)" evidence="1">
    <location>
        <begin position="158"/>
        <end position="354"/>
    </location>
</feature>
<reference evidence="2" key="1">
    <citation type="submission" date="2020-07" db="EMBL/GenBank/DDBJ databases">
        <title>Vallitalea pronyensis genome.</title>
        <authorList>
            <person name="Postec A."/>
        </authorList>
    </citation>
    <scope>NUCLEOTIDE SEQUENCE</scope>
    <source>
        <strain evidence="2">FatNI3</strain>
    </source>
</reference>
<proteinExistence type="predicted"/>
<protein>
    <recommendedName>
        <fullName evidence="1">Uroporphyrinogen decarboxylase (URO-D) domain-containing protein</fullName>
    </recommendedName>
</protein>
<dbReference type="PANTHER" id="PTHR47099">
    <property type="entry name" value="METHYLCOBAMIDE:COM METHYLTRANSFERASE MTBA"/>
    <property type="match status" value="1"/>
</dbReference>